<dbReference type="SUPFAM" id="SSF51735">
    <property type="entry name" value="NAD(P)-binding Rossmann-fold domains"/>
    <property type="match status" value="1"/>
</dbReference>
<feature type="domain" description="Saccharopine dehydrogenase NADP binding" evidence="3">
    <location>
        <begin position="10"/>
        <end position="136"/>
    </location>
</feature>
<proteinExistence type="inferred from homology"/>
<evidence type="ECO:0000256" key="2">
    <source>
        <dbReference type="SAM" id="MobiDB-lite"/>
    </source>
</evidence>
<dbReference type="Pfam" id="PF03435">
    <property type="entry name" value="Sacchrp_dh_NADP"/>
    <property type="match status" value="1"/>
</dbReference>
<accession>A0A3S4T2P7</accession>
<evidence type="ECO:0000313" key="4">
    <source>
        <dbReference type="EMBL" id="VEG49464.1"/>
    </source>
</evidence>
<evidence type="ECO:0000259" key="3">
    <source>
        <dbReference type="Pfam" id="PF03435"/>
    </source>
</evidence>
<dbReference type="InterPro" id="IPR005097">
    <property type="entry name" value="Sacchrp_dh_NADP-bd"/>
</dbReference>
<keyword evidence="5" id="KW-1185">Reference proteome</keyword>
<feature type="region of interest" description="Disordered" evidence="2">
    <location>
        <begin position="208"/>
        <end position="232"/>
    </location>
</feature>
<keyword evidence="4" id="KW-0560">Oxidoreductase</keyword>
<dbReference type="OrthoDB" id="4369409at2"/>
<dbReference type="EMBL" id="LR134355">
    <property type="protein sequence ID" value="VEG49464.1"/>
    <property type="molecule type" value="Genomic_DNA"/>
</dbReference>
<dbReference type="PANTHER" id="PTHR12286">
    <property type="entry name" value="SACCHAROPINE DEHYDROGENASE-LIKE OXIDOREDUCTASE"/>
    <property type="match status" value="1"/>
</dbReference>
<dbReference type="Proteomes" id="UP000282551">
    <property type="component" value="Chromosome"/>
</dbReference>
<sequence>MGAGGRELDIVLYGATGFIGNLVADYLATYLATVAAGVRIALAGRSPARLAALRARLGTDWPVVVAEADDPAALRSLAARAHVVISTVGPYGRCGLPMVEACATTGTDYADLAGEIPFVHASVTRWHQAAVASGARIVHSCGFDSVPSDLNVLALHRRARADGADELGQTTFVLRTYSGGCSAGSLQTMLDLMRVAADNPAIRTVLDDPYSLSPDRAHEPDLGPQPDVEARSGSEIAPELTGLWAGGYLMALYNTRCVRRSNALQGWAYGRGFRYAETMSMGSTIAAPMLAALTGLTITAAARLGGAYLRLLPAGLLETMMPAGAGYDQGERGYYKVETYTTTTRGHRYVATMSQHGDPGYSATAVLIGVCALALLRSRGRPGGVLTPAAALGDELLELLPAAGVSLGTAQLG</sequence>
<dbReference type="GO" id="GO:0005886">
    <property type="term" value="C:plasma membrane"/>
    <property type="evidence" value="ECO:0007669"/>
    <property type="project" value="TreeGrafter"/>
</dbReference>
<dbReference type="AlphaFoldDB" id="A0A3S4T2P7"/>
<protein>
    <submittedName>
        <fullName evidence="4">Saccharopine dehydrogenase</fullName>
        <ecNumber evidence="4">1.3.1.-</ecNumber>
        <ecNumber evidence="4">1.5.1.7</ecNumber>
    </submittedName>
</protein>
<dbReference type="Gene3D" id="3.40.50.720">
    <property type="entry name" value="NAD(P)-binding Rossmann-like Domain"/>
    <property type="match status" value="1"/>
</dbReference>
<dbReference type="RefSeq" id="WP_126335137.1">
    <property type="nucleotide sequence ID" value="NZ_AP022604.1"/>
</dbReference>
<gene>
    <name evidence="4" type="ORF">NCTC10485_03772</name>
</gene>
<name>A0A3S4T2P7_MYCCI</name>
<dbReference type="PANTHER" id="PTHR12286:SF5">
    <property type="entry name" value="SACCHAROPINE DEHYDROGENASE-LIKE OXIDOREDUCTASE"/>
    <property type="match status" value="1"/>
</dbReference>
<dbReference type="EC" id="1.3.1.-" evidence="4"/>
<reference evidence="4 5" key="1">
    <citation type="submission" date="2018-12" db="EMBL/GenBank/DDBJ databases">
        <authorList>
            <consortium name="Pathogen Informatics"/>
        </authorList>
    </citation>
    <scope>NUCLEOTIDE SEQUENCE [LARGE SCALE GENOMIC DNA]</scope>
    <source>
        <strain evidence="4 5">NCTC10485</strain>
    </source>
</reference>
<dbReference type="InterPro" id="IPR051276">
    <property type="entry name" value="Saccharopine_DH-like_oxidrdct"/>
</dbReference>
<evidence type="ECO:0000256" key="1">
    <source>
        <dbReference type="ARBA" id="ARBA00010591"/>
    </source>
</evidence>
<dbReference type="GO" id="GO:0009247">
    <property type="term" value="P:glycolipid biosynthetic process"/>
    <property type="evidence" value="ECO:0007669"/>
    <property type="project" value="TreeGrafter"/>
</dbReference>
<comment type="similarity">
    <text evidence="1">Belongs to the saccharopine dehydrogenase family. Enoyl reductase subfamily.</text>
</comment>
<dbReference type="InterPro" id="IPR036291">
    <property type="entry name" value="NAD(P)-bd_dom_sf"/>
</dbReference>
<organism evidence="4 5">
    <name type="scientific">Mycolicibacterium chitae</name>
    <name type="common">Mycobacterium chitae</name>
    <dbReference type="NCBI Taxonomy" id="1792"/>
    <lineage>
        <taxon>Bacteria</taxon>
        <taxon>Bacillati</taxon>
        <taxon>Actinomycetota</taxon>
        <taxon>Actinomycetes</taxon>
        <taxon>Mycobacteriales</taxon>
        <taxon>Mycobacteriaceae</taxon>
        <taxon>Mycolicibacterium</taxon>
    </lineage>
</organism>
<evidence type="ECO:0000313" key="5">
    <source>
        <dbReference type="Proteomes" id="UP000282551"/>
    </source>
</evidence>
<dbReference type="EC" id="1.5.1.7" evidence="4"/>
<dbReference type="GO" id="GO:0004754">
    <property type="term" value="F:saccharopine dehydrogenase (NAD+, L-lysine-forming) activity"/>
    <property type="evidence" value="ECO:0007669"/>
    <property type="project" value="UniProtKB-EC"/>
</dbReference>